<keyword evidence="2" id="KW-1185">Reference proteome</keyword>
<sequence length="137" mass="15555">MVERSLLYRPFCKQNLRFLRVSPSTATSQSTTDLATRVQLLVSRFKQLLNLPRLGRVEVRVKLGESDHGKEGKVANWLVDDLQVVRLPRGKKVTVQWSVGFGWEEVVMSAATAPVGMRLNGDARWRLRLLLRGPAWS</sequence>
<reference evidence="2" key="1">
    <citation type="submission" date="2017-03" db="EMBL/GenBank/DDBJ databases">
        <title>Genomes of endolithic fungi from Antarctica.</title>
        <authorList>
            <person name="Coleine C."/>
            <person name="Masonjones S."/>
            <person name="Stajich J.E."/>
        </authorList>
    </citation>
    <scope>NUCLEOTIDE SEQUENCE [LARGE SCALE GENOMIC DNA]</scope>
    <source>
        <strain evidence="2">CCFEE 5527</strain>
    </source>
</reference>
<gene>
    <name evidence="1" type="ORF">B0A48_17315</name>
</gene>
<comment type="caution">
    <text evidence="1">The sequence shown here is derived from an EMBL/GenBank/DDBJ whole genome shotgun (WGS) entry which is preliminary data.</text>
</comment>
<name>A0A1V8SBW1_9PEZI</name>
<dbReference type="AlphaFoldDB" id="A0A1V8SBW1"/>
<accession>A0A1V8SBW1</accession>
<dbReference type="InParanoid" id="A0A1V8SBW1"/>
<organism evidence="1 2">
    <name type="scientific">Cryoendolithus antarcticus</name>
    <dbReference type="NCBI Taxonomy" id="1507870"/>
    <lineage>
        <taxon>Eukaryota</taxon>
        <taxon>Fungi</taxon>
        <taxon>Dikarya</taxon>
        <taxon>Ascomycota</taxon>
        <taxon>Pezizomycotina</taxon>
        <taxon>Dothideomycetes</taxon>
        <taxon>Dothideomycetidae</taxon>
        <taxon>Cladosporiales</taxon>
        <taxon>Cladosporiaceae</taxon>
        <taxon>Cryoendolithus</taxon>
    </lineage>
</organism>
<proteinExistence type="predicted"/>
<evidence type="ECO:0000313" key="1">
    <source>
        <dbReference type="EMBL" id="OQN96675.1"/>
    </source>
</evidence>
<evidence type="ECO:0000313" key="2">
    <source>
        <dbReference type="Proteomes" id="UP000192596"/>
    </source>
</evidence>
<dbReference type="EMBL" id="NAJO01000063">
    <property type="protein sequence ID" value="OQN96675.1"/>
    <property type="molecule type" value="Genomic_DNA"/>
</dbReference>
<protein>
    <submittedName>
        <fullName evidence="1">Uncharacterized protein</fullName>
    </submittedName>
</protein>
<dbReference type="Proteomes" id="UP000192596">
    <property type="component" value="Unassembled WGS sequence"/>
</dbReference>